<dbReference type="Gene3D" id="3.40.50.720">
    <property type="entry name" value="NAD(P)-binding Rossmann-like Domain"/>
    <property type="match status" value="1"/>
</dbReference>
<name>A0A5M3YZV2_ASPTE</name>
<dbReference type="OrthoDB" id="1669814at2759"/>
<comment type="similarity">
    <text evidence="1">Belongs to the short-chain dehydrogenases/reductases (SDR) family.</text>
</comment>
<dbReference type="Pfam" id="PF13561">
    <property type="entry name" value="adh_short_C2"/>
    <property type="match status" value="1"/>
</dbReference>
<dbReference type="AlphaFoldDB" id="A0A5M3YZV2"/>
<evidence type="ECO:0000259" key="3">
    <source>
        <dbReference type="SMART" id="SM00822"/>
    </source>
</evidence>
<accession>A0A5M3YZV2</accession>
<evidence type="ECO:0000313" key="4">
    <source>
        <dbReference type="EMBL" id="GFF16708.1"/>
    </source>
</evidence>
<proteinExistence type="inferred from homology"/>
<dbReference type="PRINTS" id="PR00081">
    <property type="entry name" value="GDHRDH"/>
</dbReference>
<dbReference type="InterPro" id="IPR020904">
    <property type="entry name" value="Sc_DH/Rdtase_CS"/>
</dbReference>
<dbReference type="VEuPathDB" id="FungiDB:ATEG_02821"/>
<dbReference type="Proteomes" id="UP000452235">
    <property type="component" value="Unassembled WGS sequence"/>
</dbReference>
<sequence>MGSTGKAYIVTGGSSGIGLAVAQALLTQDAIVHIIDISTSTPKALIEAEQTGRAYVHRGVDVSSRAQMTQAFKAIFEHSPDVHGLVNSAGIAPDNLDGSGLPESDESFRRVLDVNLYGTWIAGTAYLNAVLDRNPELKGDVDGRPIKEGIASIVNLASESVIRTDPGMASYNTSKHAVVGLTRSWAKDFVRRGVRVNCVAPGMTDTPMIRNDSIPPEMVDEFINAVPLKRPARPEEVAKLIVFLLGEGSSYMTGQMIPIEGGITI</sequence>
<dbReference type="SMART" id="SM00822">
    <property type="entry name" value="PKS_KR"/>
    <property type="match status" value="1"/>
</dbReference>
<evidence type="ECO:0000313" key="5">
    <source>
        <dbReference type="Proteomes" id="UP000452235"/>
    </source>
</evidence>
<dbReference type="GO" id="GO:0016616">
    <property type="term" value="F:oxidoreductase activity, acting on the CH-OH group of donors, NAD or NADP as acceptor"/>
    <property type="evidence" value="ECO:0007669"/>
    <property type="project" value="TreeGrafter"/>
</dbReference>
<dbReference type="InterPro" id="IPR036291">
    <property type="entry name" value="NAD(P)-bd_dom_sf"/>
</dbReference>
<evidence type="ECO:0000256" key="1">
    <source>
        <dbReference type="ARBA" id="ARBA00006484"/>
    </source>
</evidence>
<evidence type="ECO:0000256" key="2">
    <source>
        <dbReference type="ARBA" id="ARBA00022857"/>
    </source>
</evidence>
<dbReference type="CDD" id="cd05233">
    <property type="entry name" value="SDR_c"/>
    <property type="match status" value="1"/>
</dbReference>
<dbReference type="GO" id="GO:0044550">
    <property type="term" value="P:secondary metabolite biosynthetic process"/>
    <property type="evidence" value="ECO:0007669"/>
    <property type="project" value="UniProtKB-ARBA"/>
</dbReference>
<comment type="caution">
    <text evidence="4">The sequence shown here is derived from an EMBL/GenBank/DDBJ whole genome shotgun (WGS) entry which is preliminary data.</text>
</comment>
<dbReference type="EMBL" id="BLJY01000006">
    <property type="protein sequence ID" value="GFF16708.1"/>
    <property type="molecule type" value="Genomic_DNA"/>
</dbReference>
<dbReference type="PANTHER" id="PTHR42760">
    <property type="entry name" value="SHORT-CHAIN DEHYDROGENASES/REDUCTASES FAMILY MEMBER"/>
    <property type="match status" value="1"/>
</dbReference>
<reference evidence="4 5" key="1">
    <citation type="submission" date="2020-01" db="EMBL/GenBank/DDBJ databases">
        <title>Aspergillus terreus IFO 6365 whole genome shotgun sequence.</title>
        <authorList>
            <person name="Kanamasa S."/>
            <person name="Takahashi H."/>
        </authorList>
    </citation>
    <scope>NUCLEOTIDE SEQUENCE [LARGE SCALE GENOMIC DNA]</scope>
    <source>
        <strain evidence="4 5">IFO 6365</strain>
    </source>
</reference>
<dbReference type="PRINTS" id="PR00080">
    <property type="entry name" value="SDRFAMILY"/>
</dbReference>
<dbReference type="FunFam" id="3.40.50.720:FF:000084">
    <property type="entry name" value="Short-chain dehydrogenase reductase"/>
    <property type="match status" value="1"/>
</dbReference>
<gene>
    <name evidence="4" type="ORF">ATEIFO6365_0006004300</name>
</gene>
<dbReference type="PROSITE" id="PS00061">
    <property type="entry name" value="ADH_SHORT"/>
    <property type="match status" value="1"/>
</dbReference>
<keyword evidence="2" id="KW-0521">NADP</keyword>
<keyword evidence="5" id="KW-1185">Reference proteome</keyword>
<protein>
    <submittedName>
        <fullName evidence="4">Short-chain alcohol dehydrogenase</fullName>
    </submittedName>
</protein>
<dbReference type="SUPFAM" id="SSF51735">
    <property type="entry name" value="NAD(P)-binding Rossmann-fold domains"/>
    <property type="match status" value="1"/>
</dbReference>
<feature type="domain" description="Ketoreductase" evidence="3">
    <location>
        <begin position="6"/>
        <end position="206"/>
    </location>
</feature>
<dbReference type="InterPro" id="IPR057326">
    <property type="entry name" value="KR_dom"/>
</dbReference>
<organism evidence="4 5">
    <name type="scientific">Aspergillus terreus</name>
    <dbReference type="NCBI Taxonomy" id="33178"/>
    <lineage>
        <taxon>Eukaryota</taxon>
        <taxon>Fungi</taxon>
        <taxon>Dikarya</taxon>
        <taxon>Ascomycota</taxon>
        <taxon>Pezizomycotina</taxon>
        <taxon>Eurotiomycetes</taxon>
        <taxon>Eurotiomycetidae</taxon>
        <taxon>Eurotiales</taxon>
        <taxon>Aspergillaceae</taxon>
        <taxon>Aspergillus</taxon>
        <taxon>Aspergillus subgen. Circumdati</taxon>
    </lineage>
</organism>
<dbReference type="InterPro" id="IPR002347">
    <property type="entry name" value="SDR_fam"/>
</dbReference>